<dbReference type="SUPFAM" id="SSF51569">
    <property type="entry name" value="Aldolase"/>
    <property type="match status" value="1"/>
</dbReference>
<dbReference type="HAMAP" id="MF_00418">
    <property type="entry name" value="DapA"/>
    <property type="match status" value="1"/>
</dbReference>
<dbReference type="Pfam" id="PF00701">
    <property type="entry name" value="DHDPS"/>
    <property type="match status" value="1"/>
</dbReference>
<dbReference type="Proteomes" id="UP001060164">
    <property type="component" value="Chromosome"/>
</dbReference>
<keyword evidence="8 12" id="KW-0457">Lysine biosynthesis</keyword>
<dbReference type="NCBIfam" id="TIGR00674">
    <property type="entry name" value="dapA"/>
    <property type="match status" value="1"/>
</dbReference>
<dbReference type="PANTHER" id="PTHR12128:SF66">
    <property type="entry name" value="4-HYDROXY-2-OXOGLUTARATE ALDOLASE, MITOCHONDRIAL"/>
    <property type="match status" value="1"/>
</dbReference>
<comment type="pathway">
    <text evidence="2 12">Amino-acid biosynthesis; L-lysine biosynthesis via DAP pathway; (S)-tetrahydrodipicolinate from L-aspartate: step 3/4.</text>
</comment>
<dbReference type="SMART" id="SM01130">
    <property type="entry name" value="DHDPS"/>
    <property type="match status" value="1"/>
</dbReference>
<comment type="similarity">
    <text evidence="3 12 13">Belongs to the DapA family.</text>
</comment>
<evidence type="ECO:0000256" key="13">
    <source>
        <dbReference type="PIRNR" id="PIRNR001365"/>
    </source>
</evidence>
<comment type="subunit">
    <text evidence="12">Homotetramer; dimer of dimers.</text>
</comment>
<dbReference type="PROSITE" id="PS00665">
    <property type="entry name" value="DHDPS_1"/>
    <property type="match status" value="1"/>
</dbReference>
<evidence type="ECO:0000256" key="8">
    <source>
        <dbReference type="ARBA" id="ARBA00023154"/>
    </source>
</evidence>
<evidence type="ECO:0000256" key="6">
    <source>
        <dbReference type="ARBA" id="ARBA00022605"/>
    </source>
</evidence>
<feature type="active site" description="Schiff-base intermediate with substrate" evidence="12">
    <location>
        <position position="164"/>
    </location>
</feature>
<dbReference type="Gene3D" id="3.20.20.70">
    <property type="entry name" value="Aldolase class I"/>
    <property type="match status" value="1"/>
</dbReference>
<evidence type="ECO:0000256" key="4">
    <source>
        <dbReference type="ARBA" id="ARBA00012086"/>
    </source>
</evidence>
<comment type="function">
    <text evidence="1 12">Catalyzes the condensation of (S)-aspartate-beta-semialdehyde [(S)-ASA] and pyruvate to 4-hydroxy-tetrahydrodipicolinate (HTPA).</text>
</comment>
<dbReference type="PROSITE" id="PS00666">
    <property type="entry name" value="DHDPS_2"/>
    <property type="match status" value="1"/>
</dbReference>
<comment type="catalytic activity">
    <reaction evidence="11 12">
        <text>L-aspartate 4-semialdehyde + pyruvate = (2S,4S)-4-hydroxy-2,3,4,5-tetrahydrodipicolinate + H2O + H(+)</text>
        <dbReference type="Rhea" id="RHEA:34171"/>
        <dbReference type="ChEBI" id="CHEBI:15361"/>
        <dbReference type="ChEBI" id="CHEBI:15377"/>
        <dbReference type="ChEBI" id="CHEBI:15378"/>
        <dbReference type="ChEBI" id="CHEBI:67139"/>
        <dbReference type="ChEBI" id="CHEBI:537519"/>
        <dbReference type="EC" id="4.3.3.7"/>
    </reaction>
</comment>
<proteinExistence type="inferred from homology"/>
<feature type="site" description="Part of a proton relay during catalysis" evidence="12">
    <location>
        <position position="46"/>
    </location>
</feature>
<dbReference type="PIRSF" id="PIRSF001365">
    <property type="entry name" value="DHDPS"/>
    <property type="match status" value="1"/>
</dbReference>
<evidence type="ECO:0000313" key="14">
    <source>
        <dbReference type="EMBL" id="UWP58042.1"/>
    </source>
</evidence>
<evidence type="ECO:0000256" key="9">
    <source>
        <dbReference type="ARBA" id="ARBA00023239"/>
    </source>
</evidence>
<dbReference type="EC" id="4.3.3.7" evidence="4 12"/>
<dbReference type="InterPro" id="IPR013785">
    <property type="entry name" value="Aldolase_TIM"/>
</dbReference>
<evidence type="ECO:0000256" key="1">
    <source>
        <dbReference type="ARBA" id="ARBA00003294"/>
    </source>
</evidence>
<dbReference type="InterPro" id="IPR002220">
    <property type="entry name" value="DapA-like"/>
</dbReference>
<keyword evidence="9 12" id="KW-0456">Lyase</keyword>
<accession>A0ABY5VCW8</accession>
<dbReference type="RefSeq" id="WP_028528559.1">
    <property type="nucleotide sequence ID" value="NZ_CABLBR010000012.1"/>
</dbReference>
<comment type="subcellular location">
    <subcellularLocation>
        <location evidence="12">Cytoplasm</location>
    </subcellularLocation>
</comment>
<evidence type="ECO:0000256" key="12">
    <source>
        <dbReference type="HAMAP-Rule" id="MF_00418"/>
    </source>
</evidence>
<comment type="caution">
    <text evidence="12">Was originally thought to be a dihydrodipicolinate synthase (DHDPS), catalyzing the condensation of (S)-aspartate-beta-semialdehyde [(S)-ASA] and pyruvate to dihydrodipicolinate (DHDP). However, it was shown in E.coli that the product of the enzymatic reaction is not dihydrodipicolinate but in fact (4S)-4-hydroxy-2,3,4,5-tetrahydro-(2S)-dipicolinic acid (HTPA), and that the consecutive dehydration reaction leading to DHDP is not spontaneous but catalyzed by DapB.</text>
</comment>
<reference evidence="14" key="1">
    <citation type="journal article" date="2022" name="Cell">
        <title>Design, construction, and in vivo augmentation of a complex gut microbiome.</title>
        <authorList>
            <person name="Cheng A.G."/>
            <person name="Ho P.Y."/>
            <person name="Aranda-Diaz A."/>
            <person name="Jain S."/>
            <person name="Yu F.B."/>
            <person name="Meng X."/>
            <person name="Wang M."/>
            <person name="Iakiviak M."/>
            <person name="Nagashima K."/>
            <person name="Zhao A."/>
            <person name="Murugkar P."/>
            <person name="Patil A."/>
            <person name="Atabakhsh K."/>
            <person name="Weakley A."/>
            <person name="Yan J."/>
            <person name="Brumbaugh A.R."/>
            <person name="Higginbottom S."/>
            <person name="Dimas A."/>
            <person name="Shiver A.L."/>
            <person name="Deutschbauer A."/>
            <person name="Neff N."/>
            <person name="Sonnenburg J.L."/>
            <person name="Huang K.C."/>
            <person name="Fischbach M.A."/>
        </authorList>
    </citation>
    <scope>NUCLEOTIDE SEQUENCE</scope>
    <source>
        <strain evidence="14">DSM 19829</strain>
    </source>
</reference>
<sequence length="297" mass="31762">MAIFKGAGVAIVTPMHEDLSINYDKLEELLEEQIAAGTDAIIICGTTGESATLSEEEHLEAIKFTIDKVAKRIPVIAGTGSNSTHTAVNMSKDAAEYGADGLLIVTPYYNKGTQNGLIRHYTTIAEAAKKPIIMYNVPSRTGCNILPPTVASLFKNAENIVGIKEATGNISQVAKVMELTDGKIDLYSGNDDQIVPLLSLGGIGVISVLSNIAPKETHDIVMKYLEGDVAGSRDLQIRAISLIDELFCEVNPIPVKAAMNLMGKEVGPLRLPLTEMEPANQARLAAAMRDFGLNVVN</sequence>
<dbReference type="PRINTS" id="PR00146">
    <property type="entry name" value="DHPICSNTHASE"/>
</dbReference>
<keyword evidence="7 12" id="KW-0220">Diaminopimelate biosynthesis</keyword>
<gene>
    <name evidence="12 14" type="primary">dapA</name>
    <name evidence="14" type="ORF">NQ502_11640</name>
</gene>
<feature type="binding site" evidence="12">
    <location>
        <position position="47"/>
    </location>
    <ligand>
        <name>pyruvate</name>
        <dbReference type="ChEBI" id="CHEBI:15361"/>
    </ligand>
</feature>
<dbReference type="GO" id="GO:0008840">
    <property type="term" value="F:4-hydroxy-tetrahydrodipicolinate synthase activity"/>
    <property type="evidence" value="ECO:0007669"/>
    <property type="project" value="UniProtKB-EC"/>
</dbReference>
<feature type="active site" description="Proton donor/acceptor" evidence="12">
    <location>
        <position position="135"/>
    </location>
</feature>
<keyword evidence="10 12" id="KW-0704">Schiff base</keyword>
<organism evidence="14 15">
    <name type="scientific">Ruminococcus gauvreauii</name>
    <dbReference type="NCBI Taxonomy" id="438033"/>
    <lineage>
        <taxon>Bacteria</taxon>
        <taxon>Bacillati</taxon>
        <taxon>Bacillota</taxon>
        <taxon>Clostridia</taxon>
        <taxon>Eubacteriales</taxon>
        <taxon>Oscillospiraceae</taxon>
        <taxon>Ruminococcus</taxon>
    </lineage>
</organism>
<evidence type="ECO:0000256" key="10">
    <source>
        <dbReference type="ARBA" id="ARBA00023270"/>
    </source>
</evidence>
<evidence type="ECO:0000256" key="3">
    <source>
        <dbReference type="ARBA" id="ARBA00007592"/>
    </source>
</evidence>
<dbReference type="InterPro" id="IPR005263">
    <property type="entry name" value="DapA"/>
</dbReference>
<keyword evidence="15" id="KW-1185">Reference proteome</keyword>
<dbReference type="EMBL" id="CP102290">
    <property type="protein sequence ID" value="UWP58042.1"/>
    <property type="molecule type" value="Genomic_DNA"/>
</dbReference>
<evidence type="ECO:0000256" key="7">
    <source>
        <dbReference type="ARBA" id="ARBA00022915"/>
    </source>
</evidence>
<keyword evidence="5 12" id="KW-0963">Cytoplasm</keyword>
<evidence type="ECO:0000256" key="5">
    <source>
        <dbReference type="ARBA" id="ARBA00022490"/>
    </source>
</evidence>
<dbReference type="InterPro" id="IPR020624">
    <property type="entry name" value="Schiff_base-form_aldolases_CS"/>
</dbReference>
<feature type="site" description="Part of a proton relay during catalysis" evidence="12">
    <location>
        <position position="109"/>
    </location>
</feature>
<keyword evidence="6 12" id="KW-0028">Amino-acid biosynthesis</keyword>
<name>A0ABY5VCW8_9FIRM</name>
<evidence type="ECO:0000256" key="2">
    <source>
        <dbReference type="ARBA" id="ARBA00005120"/>
    </source>
</evidence>
<evidence type="ECO:0000313" key="15">
    <source>
        <dbReference type="Proteomes" id="UP001060164"/>
    </source>
</evidence>
<dbReference type="PANTHER" id="PTHR12128">
    <property type="entry name" value="DIHYDRODIPICOLINATE SYNTHASE"/>
    <property type="match status" value="1"/>
</dbReference>
<protein>
    <recommendedName>
        <fullName evidence="4 12">4-hydroxy-tetrahydrodipicolinate synthase</fullName>
        <shortName evidence="12">HTPA synthase</shortName>
        <ecNumber evidence="4 12">4.3.3.7</ecNumber>
    </recommendedName>
</protein>
<dbReference type="CDD" id="cd00950">
    <property type="entry name" value="DHDPS"/>
    <property type="match status" value="1"/>
</dbReference>
<feature type="binding site" evidence="12">
    <location>
        <position position="206"/>
    </location>
    <ligand>
        <name>pyruvate</name>
        <dbReference type="ChEBI" id="CHEBI:15361"/>
    </ligand>
</feature>
<dbReference type="InterPro" id="IPR020625">
    <property type="entry name" value="Schiff_base-form_aldolases_AS"/>
</dbReference>
<evidence type="ECO:0000256" key="11">
    <source>
        <dbReference type="ARBA" id="ARBA00047836"/>
    </source>
</evidence>